<name>A0AAD7IXG1_9AGAR</name>
<feature type="region of interest" description="Disordered" evidence="1">
    <location>
        <begin position="208"/>
        <end position="233"/>
    </location>
</feature>
<comment type="caution">
    <text evidence="2">The sequence shown here is derived from an EMBL/GenBank/DDBJ whole genome shotgun (WGS) entry which is preliminary data.</text>
</comment>
<dbReference type="EMBL" id="JARKIB010000065">
    <property type="protein sequence ID" value="KAJ7750612.1"/>
    <property type="molecule type" value="Genomic_DNA"/>
</dbReference>
<gene>
    <name evidence="2" type="ORF">B0H16DRAFT_1460711</name>
</gene>
<reference evidence="2" key="1">
    <citation type="submission" date="2023-03" db="EMBL/GenBank/DDBJ databases">
        <title>Massive genome expansion in bonnet fungi (Mycena s.s.) driven by repeated elements and novel gene families across ecological guilds.</title>
        <authorList>
            <consortium name="Lawrence Berkeley National Laboratory"/>
            <person name="Harder C.B."/>
            <person name="Miyauchi S."/>
            <person name="Viragh M."/>
            <person name="Kuo A."/>
            <person name="Thoen E."/>
            <person name="Andreopoulos B."/>
            <person name="Lu D."/>
            <person name="Skrede I."/>
            <person name="Drula E."/>
            <person name="Henrissat B."/>
            <person name="Morin E."/>
            <person name="Kohler A."/>
            <person name="Barry K."/>
            <person name="LaButti K."/>
            <person name="Morin E."/>
            <person name="Salamov A."/>
            <person name="Lipzen A."/>
            <person name="Mereny Z."/>
            <person name="Hegedus B."/>
            <person name="Baldrian P."/>
            <person name="Stursova M."/>
            <person name="Weitz H."/>
            <person name="Taylor A."/>
            <person name="Grigoriev I.V."/>
            <person name="Nagy L.G."/>
            <person name="Martin F."/>
            <person name="Kauserud H."/>
        </authorList>
    </citation>
    <scope>NUCLEOTIDE SEQUENCE</scope>
    <source>
        <strain evidence="2">CBHHK182m</strain>
    </source>
</reference>
<evidence type="ECO:0000313" key="2">
    <source>
        <dbReference type="EMBL" id="KAJ7750612.1"/>
    </source>
</evidence>
<sequence length="353" mass="38609">MSEGRRGKNQKTQRDGVQGLRCLGRRHGSRRVDGVGGPSVRTSSPAGTLCAIDGGGAPLHGVTVPLTRAAEFFMRAAHAVLYLRWASAACDHGTGGSSLYWRQLRLFHIQGHSPRTLGHHVVKSKKRCEGNENDDERAVMCDRLFINYPVARDGVNSRISPTLDSTALLCSGGRAGALRYIAKVVRSSRDLCGTPSLCRCLRSPAQTTLQSRSPSGDATTFPPSSRRRRPGTQSVHSVVLVALSFFTRTLLRHYPHRPRALWPRADPFPSSSMAILTSALFFDPNASAAYPPSPATLLRHTPHRPRALWPRADPFPSSSMAILTSALFFDPNASAAYPRSPALTLFLRRRWGL</sequence>
<proteinExistence type="predicted"/>
<evidence type="ECO:0000313" key="3">
    <source>
        <dbReference type="Proteomes" id="UP001215598"/>
    </source>
</evidence>
<organism evidence="2 3">
    <name type="scientific">Mycena metata</name>
    <dbReference type="NCBI Taxonomy" id="1033252"/>
    <lineage>
        <taxon>Eukaryota</taxon>
        <taxon>Fungi</taxon>
        <taxon>Dikarya</taxon>
        <taxon>Basidiomycota</taxon>
        <taxon>Agaricomycotina</taxon>
        <taxon>Agaricomycetes</taxon>
        <taxon>Agaricomycetidae</taxon>
        <taxon>Agaricales</taxon>
        <taxon>Marasmiineae</taxon>
        <taxon>Mycenaceae</taxon>
        <taxon>Mycena</taxon>
    </lineage>
</organism>
<accession>A0AAD7IXG1</accession>
<evidence type="ECO:0000256" key="1">
    <source>
        <dbReference type="SAM" id="MobiDB-lite"/>
    </source>
</evidence>
<protein>
    <submittedName>
        <fullName evidence="2">Uncharacterized protein</fullName>
    </submittedName>
</protein>
<dbReference type="AlphaFoldDB" id="A0AAD7IXG1"/>
<keyword evidence="3" id="KW-1185">Reference proteome</keyword>
<feature type="region of interest" description="Disordered" evidence="1">
    <location>
        <begin position="1"/>
        <end position="41"/>
    </location>
</feature>
<feature type="compositionally biased region" description="Polar residues" evidence="1">
    <location>
        <begin position="208"/>
        <end position="218"/>
    </location>
</feature>
<dbReference type="Proteomes" id="UP001215598">
    <property type="component" value="Unassembled WGS sequence"/>
</dbReference>